<gene>
    <name evidence="1" type="ORF">UX60_C0032G0015</name>
</gene>
<reference evidence="1 2" key="1">
    <citation type="journal article" date="2015" name="Nature">
        <title>rRNA introns, odd ribosomes, and small enigmatic genomes across a large radiation of phyla.</title>
        <authorList>
            <person name="Brown C.T."/>
            <person name="Hug L.A."/>
            <person name="Thomas B.C."/>
            <person name="Sharon I."/>
            <person name="Castelle C.J."/>
            <person name="Singh A."/>
            <person name="Wilkins M.J."/>
            <person name="Williams K.H."/>
            <person name="Banfield J.F."/>
        </authorList>
    </citation>
    <scope>NUCLEOTIDE SEQUENCE [LARGE SCALE GENOMIC DNA]</scope>
</reference>
<protein>
    <submittedName>
        <fullName evidence="1">Uncharacterized protein</fullName>
    </submittedName>
</protein>
<dbReference type="SUPFAM" id="SSF101852">
    <property type="entry name" value="Bacterial fluorinating enzyme, C-terminal domain"/>
    <property type="match status" value="1"/>
</dbReference>
<sequence length="274" mass="30068">MKKNLILIADYCTDSLAVAEVELAMKRNTKAPFSFTSVASRPFNTIHTGFLLDQLDRGLNPTEAKQTVFFLNTDPRTHTKEEMPKGDGSPLFLLTLKSGAVVISPNAGYCLSFIKNRTIKCEELTLDISGTQFRSRDIFPLAVAKALEGDVPTKWRRNESLESIPDLQKGHYVLHVDNYGNVKTSITRKELTELGFEFGDKVIITIEKNKVLVSVLPSIFAGKPGSLVFAPGSSGDPTDPYCELSLRFNGEVKKSAGSSVNWPEPGAKLQIVSA</sequence>
<name>A0A0G1TCT0_9BACT</name>
<evidence type="ECO:0000313" key="2">
    <source>
        <dbReference type="Proteomes" id="UP000034487"/>
    </source>
</evidence>
<organism evidence="1 2">
    <name type="scientific">Berkelbacteria bacterium GW2011_GWA2_46_7</name>
    <dbReference type="NCBI Taxonomy" id="1618335"/>
    <lineage>
        <taxon>Bacteria</taxon>
        <taxon>Candidatus Berkelbacteria</taxon>
    </lineage>
</organism>
<dbReference type="Proteomes" id="UP000034487">
    <property type="component" value="Unassembled WGS sequence"/>
</dbReference>
<evidence type="ECO:0000313" key="1">
    <source>
        <dbReference type="EMBL" id="KKU43225.1"/>
    </source>
</evidence>
<proteinExistence type="predicted"/>
<dbReference type="InterPro" id="IPR023227">
    <property type="entry name" value="SAM_OH_AdoTrfase_C_sf"/>
</dbReference>
<accession>A0A0G1TCT0</accession>
<dbReference type="AlphaFoldDB" id="A0A0G1TCT0"/>
<dbReference type="Gene3D" id="2.40.30.90">
    <property type="entry name" value="Bacterial fluorinating enzyme like"/>
    <property type="match status" value="1"/>
</dbReference>
<dbReference type="EMBL" id="LCMV01000032">
    <property type="protein sequence ID" value="KKU43225.1"/>
    <property type="molecule type" value="Genomic_DNA"/>
</dbReference>
<comment type="caution">
    <text evidence="1">The sequence shown here is derived from an EMBL/GenBank/DDBJ whole genome shotgun (WGS) entry which is preliminary data.</text>
</comment>